<dbReference type="EMBL" id="JACXVP010000006">
    <property type="protein sequence ID" value="KAG5601736.1"/>
    <property type="molecule type" value="Genomic_DNA"/>
</dbReference>
<sequence>MDEKMKLVCSIANKMDEEERKMELLFFACLEDAEKMKYIHKNNIPDFLVYLDMKHKEIKKEDREQVMQDREQVVKCRTYNVTQDAADKKDYDKKRNVKPNEGLSSQEPSTTKASDR</sequence>
<organism evidence="2 3">
    <name type="scientific">Solanum commersonii</name>
    <name type="common">Commerson's wild potato</name>
    <name type="synonym">Commerson's nightshade</name>
    <dbReference type="NCBI Taxonomy" id="4109"/>
    <lineage>
        <taxon>Eukaryota</taxon>
        <taxon>Viridiplantae</taxon>
        <taxon>Streptophyta</taxon>
        <taxon>Embryophyta</taxon>
        <taxon>Tracheophyta</taxon>
        <taxon>Spermatophyta</taxon>
        <taxon>Magnoliopsida</taxon>
        <taxon>eudicotyledons</taxon>
        <taxon>Gunneridae</taxon>
        <taxon>Pentapetalae</taxon>
        <taxon>asterids</taxon>
        <taxon>lamiids</taxon>
        <taxon>Solanales</taxon>
        <taxon>Solanaceae</taxon>
        <taxon>Solanoideae</taxon>
        <taxon>Solaneae</taxon>
        <taxon>Solanum</taxon>
    </lineage>
</organism>
<gene>
    <name evidence="2" type="ORF">H5410_033106</name>
</gene>
<dbReference type="Proteomes" id="UP000824120">
    <property type="component" value="Chromosome 6"/>
</dbReference>
<protein>
    <submittedName>
        <fullName evidence="2">Uncharacterized protein</fullName>
    </submittedName>
</protein>
<name>A0A9J5YPU0_SOLCO</name>
<keyword evidence="3" id="KW-1185">Reference proteome</keyword>
<feature type="region of interest" description="Disordered" evidence="1">
    <location>
        <begin position="86"/>
        <end position="116"/>
    </location>
</feature>
<reference evidence="2 3" key="1">
    <citation type="submission" date="2020-09" db="EMBL/GenBank/DDBJ databases">
        <title>De no assembly of potato wild relative species, Solanum commersonii.</title>
        <authorList>
            <person name="Cho K."/>
        </authorList>
    </citation>
    <scope>NUCLEOTIDE SEQUENCE [LARGE SCALE GENOMIC DNA]</scope>
    <source>
        <strain evidence="2">LZ3.2</strain>
        <tissue evidence="2">Leaf</tissue>
    </source>
</reference>
<feature type="compositionally biased region" description="Polar residues" evidence="1">
    <location>
        <begin position="102"/>
        <end position="116"/>
    </location>
</feature>
<evidence type="ECO:0000313" key="2">
    <source>
        <dbReference type="EMBL" id="KAG5601736.1"/>
    </source>
</evidence>
<evidence type="ECO:0000256" key="1">
    <source>
        <dbReference type="SAM" id="MobiDB-lite"/>
    </source>
</evidence>
<proteinExistence type="predicted"/>
<comment type="caution">
    <text evidence="2">The sequence shown here is derived from an EMBL/GenBank/DDBJ whole genome shotgun (WGS) entry which is preliminary data.</text>
</comment>
<dbReference type="AlphaFoldDB" id="A0A9J5YPU0"/>
<evidence type="ECO:0000313" key="3">
    <source>
        <dbReference type="Proteomes" id="UP000824120"/>
    </source>
</evidence>
<accession>A0A9J5YPU0</accession>